<organism evidence="1 2">
    <name type="scientific">Enterospora canceri</name>
    <dbReference type="NCBI Taxonomy" id="1081671"/>
    <lineage>
        <taxon>Eukaryota</taxon>
        <taxon>Fungi</taxon>
        <taxon>Fungi incertae sedis</taxon>
        <taxon>Microsporidia</taxon>
        <taxon>Enterocytozoonidae</taxon>
        <taxon>Enterospora</taxon>
    </lineage>
</organism>
<dbReference type="Proteomes" id="UP000192639">
    <property type="component" value="Unassembled WGS sequence"/>
</dbReference>
<dbReference type="AlphaFoldDB" id="A0A1Y1S7N3"/>
<comment type="caution">
    <text evidence="1">The sequence shown here is derived from an EMBL/GenBank/DDBJ whole genome shotgun (WGS) entry which is preliminary data.</text>
</comment>
<accession>A0A1Y1S7N3</accession>
<protein>
    <submittedName>
        <fullName evidence="1">Uncharacterized protein</fullName>
    </submittedName>
</protein>
<gene>
    <name evidence="1" type="ORF">ECANGB1_697</name>
</gene>
<reference evidence="1 2" key="1">
    <citation type="journal article" date="2017" name="Environ. Microbiol.">
        <title>Decay of the glycolytic pathway and adaptation to intranuclear parasitism within Enterocytozoonidae microsporidia.</title>
        <authorList>
            <person name="Wiredu Boakye D."/>
            <person name="Jaroenlak P."/>
            <person name="Prachumwat A."/>
            <person name="Williams T.A."/>
            <person name="Bateman K.S."/>
            <person name="Itsathitphaisarn O."/>
            <person name="Sritunyalucksana K."/>
            <person name="Paszkiewicz K.H."/>
            <person name="Moore K.A."/>
            <person name="Stentiford G.D."/>
            <person name="Williams B.A."/>
        </authorList>
    </citation>
    <scope>NUCLEOTIDE SEQUENCE [LARGE SCALE GENOMIC DNA]</scope>
    <source>
        <strain evidence="1 2">GB1</strain>
    </source>
</reference>
<sequence>MTEEKDDNFYERVQRLRKGDLVAQNRTNSEGHSSFYRNPEEIQNLLNRANMLKYRADQIRTPESLKHYSLAYLCHIRVHILYKGQNKEHFGALKQAHRAAIQQCEKHQAKQLITVLYYFMYIIYHDITMNTVSHSVKRENKDEFLNHNYHNILNLCGLFRHFREKEYPIIPLGKLEEQLKKMMPEYFDTNR</sequence>
<evidence type="ECO:0000313" key="1">
    <source>
        <dbReference type="EMBL" id="ORD94452.1"/>
    </source>
</evidence>
<proteinExistence type="predicted"/>
<name>A0A1Y1S7N3_9MICR</name>
<dbReference type="EMBL" id="LWDP01000020">
    <property type="protein sequence ID" value="ORD94452.1"/>
    <property type="molecule type" value="Genomic_DNA"/>
</dbReference>
<evidence type="ECO:0000313" key="2">
    <source>
        <dbReference type="Proteomes" id="UP000192639"/>
    </source>
</evidence>
<dbReference type="VEuPathDB" id="MicrosporidiaDB:ECANGB1_697"/>
<keyword evidence="2" id="KW-1185">Reference proteome</keyword>